<dbReference type="AlphaFoldDB" id="A0A6A1UU10"/>
<accession>A0A6A1UU10</accession>
<evidence type="ECO:0000313" key="1">
    <source>
        <dbReference type="EMBL" id="KAB1203741.1"/>
    </source>
</evidence>
<gene>
    <name evidence="1" type="ORF">CJ030_MR8G011197</name>
</gene>
<name>A0A6A1UU10_9ROSI</name>
<comment type="caution">
    <text evidence="1">The sequence shown here is derived from an EMBL/GenBank/DDBJ whole genome shotgun (WGS) entry which is preliminary data.</text>
</comment>
<organism evidence="1 2">
    <name type="scientific">Morella rubra</name>
    <name type="common">Chinese bayberry</name>
    <dbReference type="NCBI Taxonomy" id="262757"/>
    <lineage>
        <taxon>Eukaryota</taxon>
        <taxon>Viridiplantae</taxon>
        <taxon>Streptophyta</taxon>
        <taxon>Embryophyta</taxon>
        <taxon>Tracheophyta</taxon>
        <taxon>Spermatophyta</taxon>
        <taxon>Magnoliopsida</taxon>
        <taxon>eudicotyledons</taxon>
        <taxon>Gunneridae</taxon>
        <taxon>Pentapetalae</taxon>
        <taxon>rosids</taxon>
        <taxon>fabids</taxon>
        <taxon>Fagales</taxon>
        <taxon>Myricaceae</taxon>
        <taxon>Morella</taxon>
    </lineage>
</organism>
<reference evidence="1 2" key="1">
    <citation type="journal article" date="2019" name="Plant Biotechnol. J.">
        <title>The red bayberry genome and genetic basis of sex determination.</title>
        <authorList>
            <person name="Jia H.M."/>
            <person name="Jia H.J."/>
            <person name="Cai Q.L."/>
            <person name="Wang Y."/>
            <person name="Zhao H.B."/>
            <person name="Yang W.F."/>
            <person name="Wang G.Y."/>
            <person name="Li Y.H."/>
            <person name="Zhan D.L."/>
            <person name="Shen Y.T."/>
            <person name="Niu Q.F."/>
            <person name="Chang L."/>
            <person name="Qiu J."/>
            <person name="Zhao L."/>
            <person name="Xie H.B."/>
            <person name="Fu W.Y."/>
            <person name="Jin J."/>
            <person name="Li X.W."/>
            <person name="Jiao Y."/>
            <person name="Zhou C.C."/>
            <person name="Tu T."/>
            <person name="Chai C.Y."/>
            <person name="Gao J.L."/>
            <person name="Fan L.J."/>
            <person name="van de Weg E."/>
            <person name="Wang J.Y."/>
            <person name="Gao Z.S."/>
        </authorList>
    </citation>
    <scope>NUCLEOTIDE SEQUENCE [LARGE SCALE GENOMIC DNA]</scope>
    <source>
        <tissue evidence="1">Leaves</tissue>
    </source>
</reference>
<keyword evidence="2" id="KW-1185">Reference proteome</keyword>
<dbReference type="Proteomes" id="UP000516437">
    <property type="component" value="Chromosome 8"/>
</dbReference>
<dbReference type="EMBL" id="RXIC02000026">
    <property type="protein sequence ID" value="KAB1203741.1"/>
    <property type="molecule type" value="Genomic_DNA"/>
</dbReference>
<proteinExistence type="predicted"/>
<sequence length="106" mass="12342">MSRRNRSQQLMAHLKACCCEDTGIFWNVGFDVLDFHFEHVNIIPSSTAFITIPHLHLMAWLLIQLDQYHINKGFRLKGLDNLEGYRKTLQSKFSPFLGFSVWSSIN</sequence>
<evidence type="ECO:0000313" key="2">
    <source>
        <dbReference type="Proteomes" id="UP000516437"/>
    </source>
</evidence>
<protein>
    <submittedName>
        <fullName evidence="1">Uncharacterized protein</fullName>
    </submittedName>
</protein>